<evidence type="ECO:0000256" key="1">
    <source>
        <dbReference type="ARBA" id="ARBA00001946"/>
    </source>
</evidence>
<reference evidence="7" key="1">
    <citation type="journal article" date="2014" name="Front. Microbiol.">
        <title>High frequency of phylogenetically diverse reductive dehalogenase-homologous genes in deep subseafloor sedimentary metagenomes.</title>
        <authorList>
            <person name="Kawai M."/>
            <person name="Futagami T."/>
            <person name="Toyoda A."/>
            <person name="Takaki Y."/>
            <person name="Nishi S."/>
            <person name="Hori S."/>
            <person name="Arai W."/>
            <person name="Tsubouchi T."/>
            <person name="Morono Y."/>
            <person name="Uchiyama I."/>
            <person name="Ito T."/>
            <person name="Fujiyama A."/>
            <person name="Inagaki F."/>
            <person name="Takami H."/>
        </authorList>
    </citation>
    <scope>NUCLEOTIDE SEQUENCE</scope>
    <source>
        <strain evidence="7">Expedition CK06-06</strain>
    </source>
</reference>
<sequence>TGYVLSQLSQFHTGLRFAGLKIVHVSKMLAGEHYAEHRGKIFFPSLLEYITGNIHYPNEPRKQRVIAIVYQGHDTVKKIRDIAGPTNPHIARDEKPGCIRALGTVVPLKDDEGNVIGDRMDNLIHASATDEEAEREIKLWFRPNDIPPTMPMTLL</sequence>
<dbReference type="InterPro" id="IPR034907">
    <property type="entry name" value="NDK-like_dom"/>
</dbReference>
<gene>
    <name evidence="7" type="ORF">S12H4_51634</name>
</gene>
<evidence type="ECO:0000256" key="2">
    <source>
        <dbReference type="ARBA" id="ARBA00008142"/>
    </source>
</evidence>
<dbReference type="PROSITE" id="PS51374">
    <property type="entry name" value="NDPK_LIKE"/>
    <property type="match status" value="1"/>
</dbReference>
<organism evidence="7">
    <name type="scientific">marine sediment metagenome</name>
    <dbReference type="NCBI Taxonomy" id="412755"/>
    <lineage>
        <taxon>unclassified sequences</taxon>
        <taxon>metagenomes</taxon>
        <taxon>ecological metagenomes</taxon>
    </lineage>
</organism>
<feature type="non-terminal residue" evidence="7">
    <location>
        <position position="1"/>
    </location>
</feature>
<dbReference type="Pfam" id="PF00334">
    <property type="entry name" value="NDK"/>
    <property type="match status" value="1"/>
</dbReference>
<evidence type="ECO:0000256" key="3">
    <source>
        <dbReference type="ARBA" id="ARBA00012966"/>
    </source>
</evidence>
<keyword evidence="5" id="KW-0418">Kinase</keyword>
<comment type="caution">
    <text evidence="7">The sequence shown here is derived from an EMBL/GenBank/DDBJ whole genome shotgun (WGS) entry which is preliminary data.</text>
</comment>
<dbReference type="EC" id="2.7.4.6" evidence="3"/>
<dbReference type="EMBL" id="BARW01032656">
    <property type="protein sequence ID" value="GAJ02882.1"/>
    <property type="molecule type" value="Genomic_DNA"/>
</dbReference>
<feature type="domain" description="Nucleoside diphosphate kinase-like" evidence="6">
    <location>
        <begin position="2"/>
        <end position="148"/>
    </location>
</feature>
<evidence type="ECO:0000259" key="6">
    <source>
        <dbReference type="SMART" id="SM00562"/>
    </source>
</evidence>
<comment type="cofactor">
    <cofactor evidence="1">
        <name>Mg(2+)</name>
        <dbReference type="ChEBI" id="CHEBI:18420"/>
    </cofactor>
</comment>
<accession>X1UH31</accession>
<dbReference type="SUPFAM" id="SSF54919">
    <property type="entry name" value="Nucleoside diphosphate kinase, NDK"/>
    <property type="match status" value="1"/>
</dbReference>
<dbReference type="Gene3D" id="3.30.70.141">
    <property type="entry name" value="Nucleoside diphosphate kinase-like domain"/>
    <property type="match status" value="1"/>
</dbReference>
<dbReference type="SMART" id="SM00562">
    <property type="entry name" value="NDK"/>
    <property type="match status" value="1"/>
</dbReference>
<dbReference type="PANTHER" id="PTHR11349">
    <property type="entry name" value="NUCLEOSIDE DIPHOSPHATE KINASE"/>
    <property type="match status" value="1"/>
</dbReference>
<evidence type="ECO:0000256" key="5">
    <source>
        <dbReference type="ARBA" id="ARBA00022777"/>
    </source>
</evidence>
<protein>
    <recommendedName>
        <fullName evidence="3">nucleoside-diphosphate kinase</fullName>
        <ecNumber evidence="3">2.7.4.6</ecNumber>
    </recommendedName>
</protein>
<name>X1UH31_9ZZZZ</name>
<evidence type="ECO:0000313" key="7">
    <source>
        <dbReference type="EMBL" id="GAJ02882.1"/>
    </source>
</evidence>
<keyword evidence="4" id="KW-0808">Transferase</keyword>
<evidence type="ECO:0000256" key="4">
    <source>
        <dbReference type="ARBA" id="ARBA00022679"/>
    </source>
</evidence>
<dbReference type="GO" id="GO:0004550">
    <property type="term" value="F:nucleoside diphosphate kinase activity"/>
    <property type="evidence" value="ECO:0007669"/>
    <property type="project" value="UniProtKB-EC"/>
</dbReference>
<comment type="similarity">
    <text evidence="2">Belongs to the NDK family.</text>
</comment>
<dbReference type="AlphaFoldDB" id="X1UH31"/>
<dbReference type="InterPro" id="IPR036850">
    <property type="entry name" value="NDK-like_dom_sf"/>
</dbReference>
<proteinExistence type="inferred from homology"/>